<dbReference type="Pfam" id="PF00953">
    <property type="entry name" value="Glycos_transf_4"/>
    <property type="match status" value="1"/>
</dbReference>
<dbReference type="EC" id="2.7.8.15" evidence="5"/>
<dbReference type="PANTHER" id="PTHR10571:SF0">
    <property type="entry name" value="UDP-N-ACETYLGLUCOSAMINE--DOLICHYL-PHOSPHATE N-ACETYLGLUCOSAMINEPHOSPHOTRANSFERASE"/>
    <property type="match status" value="1"/>
</dbReference>
<dbReference type="GO" id="GO:0016757">
    <property type="term" value="F:glycosyltransferase activity"/>
    <property type="evidence" value="ECO:0007669"/>
    <property type="project" value="UniProtKB-KW"/>
</dbReference>
<evidence type="ECO:0000256" key="10">
    <source>
        <dbReference type="ARBA" id="ARBA00022723"/>
    </source>
</evidence>
<evidence type="ECO:0000256" key="19">
    <source>
        <dbReference type="SAM" id="Phobius"/>
    </source>
</evidence>
<keyword evidence="7" id="KW-0328">Glycosyltransferase</keyword>
<comment type="cofactor">
    <cofactor evidence="1">
        <name>Mg(2+)</name>
        <dbReference type="ChEBI" id="CHEBI:18420"/>
    </cofactor>
</comment>
<keyword evidence="10" id="KW-0479">Metal-binding</keyword>
<dbReference type="InterPro" id="IPR033895">
    <property type="entry name" value="GPT"/>
</dbReference>
<organism evidence="20">
    <name type="scientific">Heterosigma akashiwo</name>
    <name type="common">Chromophytic alga</name>
    <name type="synonym">Heterosigma carterae</name>
    <dbReference type="NCBI Taxonomy" id="2829"/>
    <lineage>
        <taxon>Eukaryota</taxon>
        <taxon>Sar</taxon>
        <taxon>Stramenopiles</taxon>
        <taxon>Ochrophyta</taxon>
        <taxon>Raphidophyceae</taxon>
        <taxon>Chattonellales</taxon>
        <taxon>Chattonellaceae</taxon>
        <taxon>Heterosigma</taxon>
    </lineage>
</organism>
<accession>A0A7S3YG26</accession>
<reference evidence="20" key="1">
    <citation type="submission" date="2021-01" db="EMBL/GenBank/DDBJ databases">
        <authorList>
            <person name="Corre E."/>
            <person name="Pelletier E."/>
            <person name="Niang G."/>
            <person name="Scheremetjew M."/>
            <person name="Finn R."/>
            <person name="Kale V."/>
            <person name="Holt S."/>
            <person name="Cochrane G."/>
            <person name="Meng A."/>
            <person name="Brown T."/>
            <person name="Cohen L."/>
        </authorList>
    </citation>
    <scope>NUCLEOTIDE SEQUENCE</scope>
    <source>
        <strain evidence="20">CCMP3107</strain>
    </source>
</reference>
<feature type="transmembrane region" description="Helical" evidence="19">
    <location>
        <begin position="139"/>
        <end position="156"/>
    </location>
</feature>
<comment type="catalytic activity">
    <reaction evidence="18">
        <text>a di-trans,poly-cis-dolichyl phosphate + UDP-N-acetyl-alpha-D-glucosamine = an N-acetyl-alpha-D-glucosaminyl-diphospho-di-trans,poly-cis-dolichol + UMP</text>
        <dbReference type="Rhea" id="RHEA:13289"/>
        <dbReference type="Rhea" id="RHEA-COMP:19498"/>
        <dbReference type="Rhea" id="RHEA-COMP:19507"/>
        <dbReference type="ChEBI" id="CHEBI:57683"/>
        <dbReference type="ChEBI" id="CHEBI:57705"/>
        <dbReference type="ChEBI" id="CHEBI:57865"/>
        <dbReference type="ChEBI" id="CHEBI:58427"/>
        <dbReference type="EC" id="2.7.8.15"/>
    </reaction>
    <physiologicalReaction direction="left-to-right" evidence="18">
        <dbReference type="Rhea" id="RHEA:13290"/>
    </physiologicalReaction>
</comment>
<dbReference type="UniPathway" id="UPA00378"/>
<feature type="transmembrane region" description="Helical" evidence="19">
    <location>
        <begin position="113"/>
        <end position="133"/>
    </location>
</feature>
<proteinExistence type="inferred from homology"/>
<evidence type="ECO:0000256" key="1">
    <source>
        <dbReference type="ARBA" id="ARBA00001946"/>
    </source>
</evidence>
<evidence type="ECO:0000256" key="3">
    <source>
        <dbReference type="ARBA" id="ARBA00004922"/>
    </source>
</evidence>
<dbReference type="GO" id="GO:0006488">
    <property type="term" value="P:dolichol-linked oligosaccharide biosynthetic process"/>
    <property type="evidence" value="ECO:0007669"/>
    <property type="project" value="InterPro"/>
</dbReference>
<evidence type="ECO:0000256" key="18">
    <source>
        <dbReference type="ARBA" id="ARBA00045078"/>
    </source>
</evidence>
<comment type="pathway">
    <text evidence="3">Protein modification; protein glycosylation.</text>
</comment>
<dbReference type="GO" id="GO:0046872">
    <property type="term" value="F:metal ion binding"/>
    <property type="evidence" value="ECO:0007669"/>
    <property type="project" value="UniProtKB-KW"/>
</dbReference>
<evidence type="ECO:0000256" key="7">
    <source>
        <dbReference type="ARBA" id="ARBA00022676"/>
    </source>
</evidence>
<evidence type="ECO:0000256" key="12">
    <source>
        <dbReference type="ARBA" id="ARBA00022842"/>
    </source>
</evidence>
<comment type="similarity">
    <text evidence="4">Belongs to the glycosyltransferase 4 family.</text>
</comment>
<comment type="function">
    <text evidence="17">UDP-N-acetylglucosamine--dolichyl-phosphate N-acetylglucosaminephosphotransferase that operates in the biosynthetic pathway of dolichol-linked oligosaccharides, the glycan precursors employed in protein asparagine (N)-glycosylation. The assembly of dolichol-linked oligosaccharides begins on the cytosolic side of the endoplasmic reticulum membrane and finishes in its lumen. The sequential addition of sugars to dolichol pyrophosphate produces dolichol-linked oligosaccharides containing fourteen sugars, including two GlcNAcs, nine mannoses and three glucoses. Once assembled, the oligosaccharide is transferred from the lipid to nascent proteins by oligosaccharyltransferases. Catalyzes the initial step of dolichol-linked oligosaccharide biosynthesis, transfering GlcNAc-1-P from cytosolic UDP-GlcNAc onto the carrier lipid dolichyl phosphate (P-dolichol), yielding GlcNAc-P-P-dolichol embedded in the cytoplasmic leaflet of the endoplasmic reticulum membrane.</text>
</comment>
<evidence type="ECO:0000313" key="20">
    <source>
        <dbReference type="EMBL" id="CAE0650568.1"/>
    </source>
</evidence>
<keyword evidence="11" id="KW-0256">Endoplasmic reticulum</keyword>
<keyword evidence="14 19" id="KW-0472">Membrane</keyword>
<evidence type="ECO:0000256" key="16">
    <source>
        <dbReference type="ARBA" id="ARBA00033238"/>
    </source>
</evidence>
<dbReference type="InterPro" id="IPR000715">
    <property type="entry name" value="Glycosyl_transferase_4"/>
</dbReference>
<dbReference type="EMBL" id="HBIU01057643">
    <property type="protein sequence ID" value="CAE0650568.1"/>
    <property type="molecule type" value="Transcribed_RNA"/>
</dbReference>
<evidence type="ECO:0000256" key="5">
    <source>
        <dbReference type="ARBA" id="ARBA00013225"/>
    </source>
</evidence>
<evidence type="ECO:0000256" key="6">
    <source>
        <dbReference type="ARBA" id="ARBA00017659"/>
    </source>
</evidence>
<gene>
    <name evidence="20" type="ORF">HAKA00212_LOCUS25116</name>
</gene>
<dbReference type="PANTHER" id="PTHR10571">
    <property type="entry name" value="UDP-N-ACETYLGLUCOSAMINE--DOLICHYL-PHOSPHATE N-ACETYLGLUCOSAMINEPHOSPHOTRANSFERASE"/>
    <property type="match status" value="1"/>
</dbReference>
<keyword evidence="9 19" id="KW-0812">Transmembrane</keyword>
<feature type="transmembrane region" description="Helical" evidence="19">
    <location>
        <begin position="165"/>
        <end position="186"/>
    </location>
</feature>
<evidence type="ECO:0000256" key="2">
    <source>
        <dbReference type="ARBA" id="ARBA00004477"/>
    </source>
</evidence>
<dbReference type="CDD" id="cd06855">
    <property type="entry name" value="GT_GPT_euk"/>
    <property type="match status" value="1"/>
</dbReference>
<evidence type="ECO:0000256" key="9">
    <source>
        <dbReference type="ARBA" id="ARBA00022692"/>
    </source>
</evidence>
<keyword evidence="13 19" id="KW-1133">Transmembrane helix</keyword>
<keyword evidence="8" id="KW-0808">Transferase</keyword>
<dbReference type="GO" id="GO:0003975">
    <property type="term" value="F:UDP-N-acetylglucosamine-dolichyl-phosphate N-acetylglucosaminephosphotransferase activity"/>
    <property type="evidence" value="ECO:0007669"/>
    <property type="project" value="UniProtKB-EC"/>
</dbReference>
<evidence type="ECO:0000256" key="11">
    <source>
        <dbReference type="ARBA" id="ARBA00022824"/>
    </source>
</evidence>
<evidence type="ECO:0000256" key="14">
    <source>
        <dbReference type="ARBA" id="ARBA00023136"/>
    </source>
</evidence>
<evidence type="ECO:0000256" key="15">
    <source>
        <dbReference type="ARBA" id="ARBA00029567"/>
    </source>
</evidence>
<sequence length="305" mass="33608">MMFLGFLDDVLDLPWRIKMFLPSFASLPLLVTYDGSTWVTVPNMLRGVLCNDGGGLTQLGALINTVFTVDATRGAIINLGFAYMVYMGMLAVFCTNAINIYAGINGLEAGQSYVIGCALLLFNMIEIALGHEGTNNERIFAVMLLFPFVAVTLGLLKHNWYPSQVFVGDTFCYFAGMTFAVTGIHGHFSKTLLLMFIPQVLNFLLSVPQLFKLVPCPRHRLPKFDPRTGLLGPSGFPCRPGEHRLLKVRPEDEFCPNLTLVCAALRAMGPTHERALTRRLLGLQVLCCALGFAVRYYVAGLVFAP</sequence>
<keyword evidence="12" id="KW-0460">Magnesium</keyword>
<feature type="transmembrane region" description="Helical" evidence="19">
    <location>
        <begin position="81"/>
        <end position="101"/>
    </location>
</feature>
<feature type="transmembrane region" description="Helical" evidence="19">
    <location>
        <begin position="280"/>
        <end position="298"/>
    </location>
</feature>
<evidence type="ECO:0000256" key="4">
    <source>
        <dbReference type="ARBA" id="ARBA00009317"/>
    </source>
</evidence>
<protein>
    <recommendedName>
        <fullName evidence="6">UDP-N-acetylglucosamine--dolichyl-phosphate N-acetylglucosaminephosphotransferase</fullName>
        <ecNumber evidence="5">2.7.8.15</ecNumber>
    </recommendedName>
    <alternativeName>
        <fullName evidence="15">GlcNAc-1-P transferase</fullName>
    </alternativeName>
    <alternativeName>
        <fullName evidence="16">N-acetylglucosamine-1-phosphate transferase</fullName>
    </alternativeName>
</protein>
<comment type="subcellular location">
    <subcellularLocation>
        <location evidence="2">Endoplasmic reticulum membrane</location>
        <topology evidence="2">Multi-pass membrane protein</topology>
    </subcellularLocation>
</comment>
<dbReference type="GO" id="GO:0005789">
    <property type="term" value="C:endoplasmic reticulum membrane"/>
    <property type="evidence" value="ECO:0007669"/>
    <property type="project" value="UniProtKB-SubCell"/>
</dbReference>
<evidence type="ECO:0000256" key="17">
    <source>
        <dbReference type="ARBA" id="ARBA00044717"/>
    </source>
</evidence>
<evidence type="ECO:0000256" key="13">
    <source>
        <dbReference type="ARBA" id="ARBA00022989"/>
    </source>
</evidence>
<name>A0A7S3YG26_HETAK</name>
<dbReference type="AlphaFoldDB" id="A0A7S3YG26"/>
<evidence type="ECO:0000256" key="8">
    <source>
        <dbReference type="ARBA" id="ARBA00022679"/>
    </source>
</evidence>